<dbReference type="GeneID" id="96662652"/>
<evidence type="ECO:0000313" key="4">
    <source>
        <dbReference type="Proteomes" id="UP000038204"/>
    </source>
</evidence>
<protein>
    <submittedName>
        <fullName evidence="2">Uncharacterized protein</fullName>
    </submittedName>
</protein>
<sequence>MKLNRWLVTNTLILGLGILSFPVRTLSAPLENSSQLMSRVSDHILYANTVIDREILVGEILQSYRKLSDAVILINGYQPAFRNLAYDIRAQLVSANVSPASIHIQSESTGFDRQKRGLVTVSLEQYRVPQYTCNYHRQDYKYRDRDKVGCSIENLRNLSIINRK</sequence>
<dbReference type="PATRIC" id="fig|367190.3.peg.554"/>
<reference evidence="2 4" key="2">
    <citation type="submission" date="2015-03" db="EMBL/GenBank/DDBJ databases">
        <authorList>
            <person name="Murphy D."/>
        </authorList>
    </citation>
    <scope>NUCLEOTIDE SEQUENCE [LARGE SCALE GENOMIC DNA]</scope>
    <source>
        <strain evidence="2 4">Y233</strain>
    </source>
</reference>
<accession>A0A0T9QUB2</accession>
<dbReference type="AlphaFoldDB" id="A0A0T9QUB2"/>
<organism evidence="2 4">
    <name type="scientific">Yersinia similis</name>
    <dbReference type="NCBI Taxonomy" id="367190"/>
    <lineage>
        <taxon>Bacteria</taxon>
        <taxon>Pseudomonadati</taxon>
        <taxon>Pseudomonadota</taxon>
        <taxon>Gammaproteobacteria</taxon>
        <taxon>Enterobacterales</taxon>
        <taxon>Yersiniaceae</taxon>
        <taxon>Yersinia</taxon>
    </lineage>
</organism>
<evidence type="ECO:0000313" key="2">
    <source>
        <dbReference type="EMBL" id="CNI29106.1"/>
    </source>
</evidence>
<dbReference type="KEGG" id="ysi:BF17_03095"/>
<keyword evidence="3" id="KW-1185">Reference proteome</keyword>
<dbReference type="Proteomes" id="UP000038204">
    <property type="component" value="Unassembled WGS sequence"/>
</dbReference>
<dbReference type="EMBL" id="CP007230">
    <property type="protein sequence ID" value="AHK21903.1"/>
    <property type="molecule type" value="Genomic_DNA"/>
</dbReference>
<reference evidence="1 3" key="1">
    <citation type="journal article" date="2014" name="Genome Announc.">
        <title>Genome Sequence of Yersinia similis Y228T, a Member of the Yersinia pseudotuberculosis Complex.</title>
        <authorList>
            <person name="Sprague L.D."/>
            <person name="Neubauer H."/>
        </authorList>
    </citation>
    <scope>NUCLEOTIDE SEQUENCE [LARGE SCALE GENOMIC DNA]</scope>
    <source>
        <strain evidence="1 3">228</strain>
    </source>
</reference>
<name>A0A0T9QUB2_9GAMM</name>
<dbReference type="RefSeq" id="WP_025381243.1">
    <property type="nucleotide sequence ID" value="NZ_CABIHS010000325.1"/>
</dbReference>
<gene>
    <name evidence="1" type="ORF">BF17_03095</name>
    <name evidence="2" type="ORF">ERS008667_02965</name>
</gene>
<dbReference type="EMBL" id="CQBK01000022">
    <property type="protein sequence ID" value="CNI29106.1"/>
    <property type="molecule type" value="Genomic_DNA"/>
</dbReference>
<evidence type="ECO:0000313" key="1">
    <source>
        <dbReference type="EMBL" id="AHK21903.1"/>
    </source>
</evidence>
<dbReference type="Proteomes" id="UP000019439">
    <property type="component" value="Chromosome"/>
</dbReference>
<evidence type="ECO:0000313" key="3">
    <source>
        <dbReference type="Proteomes" id="UP000019439"/>
    </source>
</evidence>
<proteinExistence type="predicted"/>